<name>A0A7D9IHF0_PARCT</name>
<dbReference type="Proteomes" id="UP001152795">
    <property type="component" value="Unassembled WGS sequence"/>
</dbReference>
<feature type="compositionally biased region" description="Basic and acidic residues" evidence="1">
    <location>
        <begin position="604"/>
        <end position="613"/>
    </location>
</feature>
<keyword evidence="2" id="KW-0732">Signal</keyword>
<feature type="compositionally biased region" description="Low complexity" evidence="1">
    <location>
        <begin position="320"/>
        <end position="335"/>
    </location>
</feature>
<gene>
    <name evidence="3" type="ORF">PACLA_8A021205</name>
</gene>
<proteinExistence type="predicted"/>
<feature type="compositionally biased region" description="Basic and acidic residues" evidence="1">
    <location>
        <begin position="496"/>
        <end position="515"/>
    </location>
</feature>
<feature type="compositionally biased region" description="Basic and acidic residues" evidence="1">
    <location>
        <begin position="734"/>
        <end position="750"/>
    </location>
</feature>
<feature type="compositionally biased region" description="Acidic residues" evidence="1">
    <location>
        <begin position="117"/>
        <end position="131"/>
    </location>
</feature>
<organism evidence="3 4">
    <name type="scientific">Paramuricea clavata</name>
    <name type="common">Red gorgonian</name>
    <name type="synonym">Violescent sea-whip</name>
    <dbReference type="NCBI Taxonomy" id="317549"/>
    <lineage>
        <taxon>Eukaryota</taxon>
        <taxon>Metazoa</taxon>
        <taxon>Cnidaria</taxon>
        <taxon>Anthozoa</taxon>
        <taxon>Octocorallia</taxon>
        <taxon>Malacalcyonacea</taxon>
        <taxon>Plexauridae</taxon>
        <taxon>Paramuricea</taxon>
    </lineage>
</organism>
<sequence>MKTLARKGFLLLVLLAAITNSVEIPDLLEELDGVSDSPYMKFNTKKADGVDGDDAMSDDTSSSSDEDKEMMETADTSHHGEEDGMGDDVVGNDDKTVGKSKIQHNLSHTSKTASGNEGDEMEDKDSEEDDNAESKKTENRAGDGLNDKEESDKKKSKENKDEEEDKSNSDQVEKPNEDETTSNTKDLPEVKKVPVPTDEDTKQNEVSPSKTDAAKDVESTGSDEKTNIQDKDKKNDAENDAKTDSKGLNDEPKTTNENTASKDAKTLKPATTDQNDDNEKLKPTKTEDTKNAKPATNDNSPNEYAKAFKPTTEIDDSNKKQVNNNNNNNNNNNDNSNDKNNDNNDDDNDANDSSKNKDNNNVNDNGINQTEQRPLKTSDNDENKETDKPELPTDDKTINDKPEDTKSANNTESVKNEDNENQKIEDKTKNKDDDKPGLSTTDQPEKKVNEDSKLSPIDNTEDEDINKPKQTTKENMDNKINEKPQLTTDGNTASENTEKVTEVQEIDKNNNKDSKNSAQTTSDNLANDSTDKTKSETNENNDKSTNADENPDISTSTTDKPENIPNVNKDNGSPDNGKASDIGSDVKDTSKNEQQNDGQQMSESSKDLPKDNDESSPVNFGNSDSKLKEGALPKSDDVVKDTKNSDEMGGMEKDDPNEKSGEKNNVDDKRDSNGHDDIKSKVEQLIMKTGDENEEEKGTLGIAEGNNDGLHGITTEEKQGTSGDKTKVSSSGTIDDKGKESIESSEKSVNENDNGSPSEEIKSDSQQVRGDTSSSQTGTQNMNKVDVVNTLVAGSSGSEKAGGTSVSELNSQTSGGNINQENLADQNVDKTTQDKKGNVEGLLRDLVPSGILPNLPEGFAKLSEMSTVSFTYNVHENNDVTVTSDMKEPMKLFHDKLDISNANLEFSYNDKEKKGQKWQFKAQGTWVNGEQEINVILESSKHDDHFTLTGKGSSLALHDYSSMFAKQETFVKSGINMHIFEEIMLSDIELYVVFQDFDNIVSLVSGDVRVGHGNHPSRCQTFIEKFPKKDPVFSILLDFVDGSPHSVLTSVMDDKISDIPYVKELLDDKGLLKVANGGFGFAASSADVKKLRLNVFGEGMLERDLGSHISSGVTLTLPISFHSQNDIETHDIIMKISNDDISFFPTKGATVDLTKIFKTLSEFTRPKISSLGYPDVGNVLLRELRYDLSKSVYTVLGYSTGQFNIAPGMLYLDDANLEFRQQVPDEFATLALYGSGNTKIGQAKVNITLYTDSNANELLVSGQAHTLWSPDIASSFGVDVEIDDDVRRILDDNRMLNMNIENTRMFATVKEGRSGLVHFSGHSRPISWNDAIQVEAVVFHDNLTNKRRMTVGYLFDKLPLTYAIDAFSFNQFPTPRLLDNSRNTTLVLSPVNTESLFLNPAFNDLSFMRGLSLVGQFRLPDVCSLNTLCESAAQLLGTEKWYRIQGLVSSRGYTLAGYVDKDFNLAKDLKLTDNILKFKLGNYSYMGISTAMHLDKNNLTFSGYVNFDTNGVRLRMSSNDVWKHPFPGEFLTFDRLQIDVPLISGMAMDELLVTGELNFGLHGSLYRIFAPSYLTFSPSKPKEVGFQATMANITYTPKNKKDENLELYGKLDILSRTLICKIRIDNKKHITATTSHSKFPLILDDGLITVYADKHRPRLGPRAWFTVTPESTKFKLEGFANFMGLGTKTEIDVSESGTEFSLSGNLFGISKTVVSFMSPDSLPENGPYFASACLPDIIPHVTSHVNLLLAAAADQAERYVKQASANYNQATTFHKEALADEHKRILMLDEGENDIENDDREMFLAEERYNKTCREQECGKTCIGCTSWRKCCDHDVFGNCVKCPGWKPCCWHGKSPICKAKNHACRIMKQVAAETLQKIARRVYADKEKKRAKEKILWKSEFMKGKTQAVLDAARRAVHLVNHDSRIGLGAAESIKRFGLERLVNIKSVCFHTTLKTLATSCVTLRINSTFANEAETQTLPYYTCLNRELVPKMANNIAHFMFRDKQKDKGIEFIQKVDAIVSEISGNEKLNLEVFLPAPKQAKATQPKPAHRRRSHLFGKPLEEEQVDLTTISPGSTYIMRKRREYDSIDDDMESTPFWLIRNNYQPHVPSLLQQ</sequence>
<comment type="caution">
    <text evidence="3">The sequence shown here is derived from an EMBL/GenBank/DDBJ whole genome shotgun (WGS) entry which is preliminary data.</text>
</comment>
<feature type="compositionally biased region" description="Basic and acidic residues" evidence="1">
    <location>
        <begin position="212"/>
        <end position="266"/>
    </location>
</feature>
<accession>A0A7D9IHF0</accession>
<protein>
    <submittedName>
        <fullName evidence="3">Uncharacterized protein</fullName>
    </submittedName>
</protein>
<feature type="region of interest" description="Disordered" evidence="1">
    <location>
        <begin position="34"/>
        <end position="833"/>
    </location>
</feature>
<feature type="chain" id="PRO_5043590800" evidence="2">
    <location>
        <begin position="22"/>
        <end position="2116"/>
    </location>
</feature>
<dbReference type="EMBL" id="CACRXK020005188">
    <property type="protein sequence ID" value="CAB4005405.1"/>
    <property type="molecule type" value="Genomic_DNA"/>
</dbReference>
<feature type="compositionally biased region" description="Polar residues" evidence="1">
    <location>
        <begin position="792"/>
        <end position="825"/>
    </location>
</feature>
<feature type="compositionally biased region" description="Basic and acidic residues" evidence="1">
    <location>
        <begin position="132"/>
        <end position="177"/>
    </location>
</feature>
<feature type="compositionally biased region" description="Polar residues" evidence="1">
    <location>
        <begin position="764"/>
        <end position="783"/>
    </location>
</feature>
<feature type="compositionally biased region" description="Polar residues" evidence="1">
    <location>
        <begin position="484"/>
        <end position="495"/>
    </location>
</feature>
<feature type="compositionally biased region" description="Basic and acidic residues" evidence="1">
    <location>
        <begin position="277"/>
        <end position="291"/>
    </location>
</feature>
<reference evidence="3" key="1">
    <citation type="submission" date="2020-04" db="EMBL/GenBank/DDBJ databases">
        <authorList>
            <person name="Alioto T."/>
            <person name="Alioto T."/>
            <person name="Gomez Garrido J."/>
        </authorList>
    </citation>
    <scope>NUCLEOTIDE SEQUENCE</scope>
    <source>
        <strain evidence="3">A484AB</strain>
    </source>
</reference>
<evidence type="ECO:0000313" key="4">
    <source>
        <dbReference type="Proteomes" id="UP001152795"/>
    </source>
</evidence>
<feature type="compositionally biased region" description="Polar residues" evidence="1">
    <location>
        <begin position="565"/>
        <end position="574"/>
    </location>
</feature>
<feature type="compositionally biased region" description="Basic and acidic residues" evidence="1">
    <location>
        <begin position="443"/>
        <end position="453"/>
    </location>
</feature>
<evidence type="ECO:0000256" key="2">
    <source>
        <dbReference type="SAM" id="SignalP"/>
    </source>
</evidence>
<feature type="compositionally biased region" description="Basic and acidic residues" evidence="1">
    <location>
        <begin position="714"/>
        <end position="727"/>
    </location>
</feature>
<feature type="compositionally biased region" description="Polar residues" evidence="1">
    <location>
        <begin position="547"/>
        <end position="558"/>
    </location>
</feature>
<keyword evidence="4" id="KW-1185">Reference proteome</keyword>
<evidence type="ECO:0000313" key="3">
    <source>
        <dbReference type="EMBL" id="CAB4005405.1"/>
    </source>
</evidence>
<feature type="compositionally biased region" description="Polar residues" evidence="1">
    <location>
        <begin position="615"/>
        <end position="624"/>
    </location>
</feature>
<feature type="compositionally biased region" description="Basic and acidic residues" evidence="1">
    <location>
        <begin position="529"/>
        <end position="546"/>
    </location>
</feature>
<feature type="compositionally biased region" description="Polar residues" evidence="1">
    <location>
        <begin position="518"/>
        <end position="528"/>
    </location>
</feature>
<feature type="compositionally biased region" description="Basic and acidic residues" evidence="1">
    <location>
        <begin position="465"/>
        <end position="482"/>
    </location>
</feature>
<feature type="compositionally biased region" description="Polar residues" evidence="1">
    <location>
        <begin position="103"/>
        <end position="115"/>
    </location>
</feature>
<feature type="compositionally biased region" description="Polar residues" evidence="1">
    <location>
        <begin position="592"/>
        <end position="603"/>
    </location>
</feature>
<feature type="signal peptide" evidence="2">
    <location>
        <begin position="1"/>
        <end position="21"/>
    </location>
</feature>
<dbReference type="OrthoDB" id="6021359at2759"/>
<feature type="compositionally biased region" description="Basic and acidic residues" evidence="1">
    <location>
        <begin position="625"/>
        <end position="682"/>
    </location>
</feature>
<evidence type="ECO:0000256" key="1">
    <source>
        <dbReference type="SAM" id="MobiDB-lite"/>
    </source>
</evidence>
<feature type="compositionally biased region" description="Basic and acidic residues" evidence="1">
    <location>
        <begin position="414"/>
        <end position="436"/>
    </location>
</feature>
<feature type="compositionally biased region" description="Basic and acidic residues" evidence="1">
    <location>
        <begin position="373"/>
        <end position="406"/>
    </location>
</feature>
<feature type="non-terminal residue" evidence="3">
    <location>
        <position position="1"/>
    </location>
</feature>